<proteinExistence type="predicted"/>
<evidence type="ECO:0000256" key="1">
    <source>
        <dbReference type="ARBA" id="ARBA00022741"/>
    </source>
</evidence>
<dbReference type="OrthoDB" id="377311at2759"/>
<dbReference type="InterPro" id="IPR050168">
    <property type="entry name" value="AAA_ATPase_domain"/>
</dbReference>
<evidence type="ECO:0000259" key="3">
    <source>
        <dbReference type="SMART" id="SM00382"/>
    </source>
</evidence>
<accession>M1VB42</accession>
<keyword evidence="1" id="KW-0547">Nucleotide-binding</keyword>
<dbReference type="HOGENOM" id="CLU_422984_0_0_1"/>
<dbReference type="SUPFAM" id="SSF52540">
    <property type="entry name" value="P-loop containing nucleoside triphosphate hydrolases"/>
    <property type="match status" value="1"/>
</dbReference>
<keyword evidence="5" id="KW-1185">Reference proteome</keyword>
<protein>
    <submittedName>
        <fullName evidence="4">Similar to transitional endoplasmic reticulum ATPase</fullName>
    </submittedName>
</protein>
<dbReference type="RefSeq" id="XP_005538475.1">
    <property type="nucleotide sequence ID" value="XM_005538418.1"/>
</dbReference>
<dbReference type="InterPro" id="IPR003593">
    <property type="entry name" value="AAA+_ATPase"/>
</dbReference>
<dbReference type="Gramene" id="CMR199CT">
    <property type="protein sequence ID" value="CMR199CT"/>
    <property type="gene ID" value="CMR199C"/>
</dbReference>
<dbReference type="Gene3D" id="3.40.50.300">
    <property type="entry name" value="P-loop containing nucleotide triphosphate hydrolases"/>
    <property type="match status" value="1"/>
</dbReference>
<dbReference type="GO" id="GO:0016887">
    <property type="term" value="F:ATP hydrolysis activity"/>
    <property type="evidence" value="ECO:0007669"/>
    <property type="project" value="InterPro"/>
</dbReference>
<dbReference type="EMBL" id="AP006500">
    <property type="protein sequence ID" value="BAM82439.1"/>
    <property type="molecule type" value="Genomic_DNA"/>
</dbReference>
<reference evidence="4 5" key="2">
    <citation type="journal article" date="2007" name="BMC Biol.">
        <title>A 100%-complete sequence reveals unusually simple genomic features in the hot-spring red alga Cyanidioschyzon merolae.</title>
        <authorList>
            <person name="Nozaki H."/>
            <person name="Takano H."/>
            <person name="Misumi O."/>
            <person name="Terasawa K."/>
            <person name="Matsuzaki M."/>
            <person name="Maruyama S."/>
            <person name="Nishida K."/>
            <person name="Yagisawa F."/>
            <person name="Yoshida Y."/>
            <person name="Fujiwara T."/>
            <person name="Takio S."/>
            <person name="Tamura K."/>
            <person name="Chung S.J."/>
            <person name="Nakamura S."/>
            <person name="Kuroiwa H."/>
            <person name="Tanaka K."/>
            <person name="Sato N."/>
            <person name="Kuroiwa T."/>
        </authorList>
    </citation>
    <scope>NUCLEOTIDE SEQUENCE [LARGE SCALE GENOMIC DNA]</scope>
    <source>
        <strain evidence="4 5">10D</strain>
    </source>
</reference>
<dbReference type="InterPro" id="IPR027417">
    <property type="entry name" value="P-loop_NTPase"/>
</dbReference>
<organism evidence="4 5">
    <name type="scientific">Cyanidioschyzon merolae (strain NIES-3377 / 10D)</name>
    <name type="common">Unicellular red alga</name>
    <dbReference type="NCBI Taxonomy" id="280699"/>
    <lineage>
        <taxon>Eukaryota</taxon>
        <taxon>Rhodophyta</taxon>
        <taxon>Bangiophyceae</taxon>
        <taxon>Cyanidiales</taxon>
        <taxon>Cyanidiaceae</taxon>
        <taxon>Cyanidioschyzon</taxon>
    </lineage>
</organism>
<dbReference type="KEGG" id="cme:CYME_CMR199C"/>
<dbReference type="Gene3D" id="1.10.8.60">
    <property type="match status" value="1"/>
</dbReference>
<name>M1VB42_CYAM1</name>
<evidence type="ECO:0000256" key="2">
    <source>
        <dbReference type="ARBA" id="ARBA00022840"/>
    </source>
</evidence>
<evidence type="ECO:0000313" key="5">
    <source>
        <dbReference type="Proteomes" id="UP000007014"/>
    </source>
</evidence>
<sequence>MHWVILTADRTAAQSSTSGGRCLERTLRTTDPLPLNSSLIKHLLRKQSPDPRAKRFVLRSPFENHSIALRVLRRSDTSPASWDEVDVVYLAPELVLDRVVSDEAAAVLRCDPSITHLKRALCTQRALTPPAPVLLVDCFGPGVYVHDALCWLQRADDTRAWMEPALILRLQAATLWSSGSDAMELLSSLERLLNEPAFHATPALLVVDDVDIVVEQHAFNGVLVHLETIRDETPVPLLLVRYLDRTTEPAPAVESLLGERGLHVEVSQPFENPAQWRDLCEVNKASATCDFGPNHVEHATWQQKMSAEIPMSPANMLYGGYIPWPQPQHQHQQPPQTSCSISEHDDHADQVYIVPRRSWHELSRLIAIMNSRSWPSTDTIAVRPTGALLYGPPGCGKTALLRQMMAVFRTSDFEFVTAADVSRALVGESERLLGARFTGRARGMRLGMLVFDEADALFPGRHVPNAGLKHLSGALLEHLDKLRRSDHRLLVFLATNRPWQLDRSLFLGDKFDCLLYLGPPGPSCRAQLLRRLKLLPAGTTCDGDLLVARTAGFSYADLLSIRSRMQRTHKSALETVSTIQPSVSREERMRFEHWNTMLQSYGVEILEPSSEEALDPLPWDAQAEDARVRQVASEVAYRGVCEQRTHSY</sequence>
<keyword evidence="2" id="KW-0067">ATP-binding</keyword>
<gene>
    <name evidence="4" type="ORF">CYME_CMR199C</name>
</gene>
<dbReference type="PANTHER" id="PTHR23077:SF171">
    <property type="entry name" value="NUCLEAR VALOSIN-CONTAINING PROTEIN-LIKE"/>
    <property type="match status" value="1"/>
</dbReference>
<dbReference type="InterPro" id="IPR003959">
    <property type="entry name" value="ATPase_AAA_core"/>
</dbReference>
<dbReference type="Pfam" id="PF00004">
    <property type="entry name" value="AAA"/>
    <property type="match status" value="1"/>
</dbReference>
<dbReference type="STRING" id="280699.M1VB42"/>
<dbReference type="GO" id="GO:0005524">
    <property type="term" value="F:ATP binding"/>
    <property type="evidence" value="ECO:0007669"/>
    <property type="project" value="UniProtKB-KW"/>
</dbReference>
<dbReference type="Proteomes" id="UP000007014">
    <property type="component" value="Chromosome 18"/>
</dbReference>
<dbReference type="AlphaFoldDB" id="M1VB42"/>
<dbReference type="SMART" id="SM00382">
    <property type="entry name" value="AAA"/>
    <property type="match status" value="1"/>
</dbReference>
<dbReference type="GeneID" id="16996719"/>
<dbReference type="PANTHER" id="PTHR23077">
    <property type="entry name" value="AAA-FAMILY ATPASE"/>
    <property type="match status" value="1"/>
</dbReference>
<evidence type="ECO:0000313" key="4">
    <source>
        <dbReference type="EMBL" id="BAM82439.1"/>
    </source>
</evidence>
<feature type="domain" description="AAA+ ATPase" evidence="3">
    <location>
        <begin position="383"/>
        <end position="521"/>
    </location>
</feature>
<reference evidence="4 5" key="1">
    <citation type="journal article" date="2004" name="Nature">
        <title>Genome sequence of the ultrasmall unicellular red alga Cyanidioschyzon merolae 10D.</title>
        <authorList>
            <person name="Matsuzaki M."/>
            <person name="Misumi O."/>
            <person name="Shin-i T."/>
            <person name="Maruyama S."/>
            <person name="Takahara M."/>
            <person name="Miyagishima S."/>
            <person name="Mori T."/>
            <person name="Nishida K."/>
            <person name="Yagisawa F."/>
            <person name="Nishida K."/>
            <person name="Yoshida Y."/>
            <person name="Nishimura Y."/>
            <person name="Nakao S."/>
            <person name="Kobayashi T."/>
            <person name="Momoyama Y."/>
            <person name="Higashiyama T."/>
            <person name="Minoda A."/>
            <person name="Sano M."/>
            <person name="Nomoto H."/>
            <person name="Oishi K."/>
            <person name="Hayashi H."/>
            <person name="Ohta F."/>
            <person name="Nishizaka S."/>
            <person name="Haga S."/>
            <person name="Miura S."/>
            <person name="Morishita T."/>
            <person name="Kabeya Y."/>
            <person name="Terasawa K."/>
            <person name="Suzuki Y."/>
            <person name="Ishii Y."/>
            <person name="Asakawa S."/>
            <person name="Takano H."/>
            <person name="Ohta N."/>
            <person name="Kuroiwa H."/>
            <person name="Tanaka K."/>
            <person name="Shimizu N."/>
            <person name="Sugano S."/>
            <person name="Sato N."/>
            <person name="Nozaki H."/>
            <person name="Ogasawara N."/>
            <person name="Kohara Y."/>
            <person name="Kuroiwa T."/>
        </authorList>
    </citation>
    <scope>NUCLEOTIDE SEQUENCE [LARGE SCALE GENOMIC DNA]</scope>
    <source>
        <strain evidence="4 5">10D</strain>
    </source>
</reference>
<dbReference type="eggNOG" id="KOG0733">
    <property type="taxonomic scope" value="Eukaryota"/>
</dbReference>